<dbReference type="Pfam" id="PF02826">
    <property type="entry name" value="2-Hacid_dh_C"/>
    <property type="match status" value="1"/>
</dbReference>
<dbReference type="Gene3D" id="3.40.50.720">
    <property type="entry name" value="NAD(P)-binding Rossmann-like Domain"/>
    <property type="match status" value="2"/>
</dbReference>
<evidence type="ECO:0000313" key="5">
    <source>
        <dbReference type="Proteomes" id="UP001303236"/>
    </source>
</evidence>
<proteinExistence type="predicted"/>
<evidence type="ECO:0000313" key="4">
    <source>
        <dbReference type="EMBL" id="WNF28131.1"/>
    </source>
</evidence>
<feature type="domain" description="D-isomer specific 2-hydroxyacid dehydrogenase NAD-binding" evidence="3">
    <location>
        <begin position="108"/>
        <end position="279"/>
    </location>
</feature>
<dbReference type="PANTHER" id="PTHR43333">
    <property type="entry name" value="2-HACID_DH_C DOMAIN-CONTAINING PROTEIN"/>
    <property type="match status" value="1"/>
</dbReference>
<organism evidence="4 5">
    <name type="scientific">Streptomyces durocortorensis</name>
    <dbReference type="NCBI Taxonomy" id="2811104"/>
    <lineage>
        <taxon>Bacteria</taxon>
        <taxon>Bacillati</taxon>
        <taxon>Actinomycetota</taxon>
        <taxon>Actinomycetes</taxon>
        <taxon>Kitasatosporales</taxon>
        <taxon>Streptomycetaceae</taxon>
        <taxon>Streptomyces</taxon>
    </lineage>
</organism>
<dbReference type="Proteomes" id="UP001303236">
    <property type="component" value="Chromosome"/>
</dbReference>
<name>A0ABY9VZA2_9ACTN</name>
<sequence length="314" mass="32711">MTGDAHRALARARLLVAPALNASLVGELERITGRSAEPLTDVPPPPGAPLLCVGDALPEALRTERLLWFHSVNAGTDSLLSAGHWPAGALLTRTVGRMGERIAQYVLAWVLAECQSVPEFTAQHARAQWQRLPSELAAGQTALIYGTGRIGTAVGRLLQACGVHTVGVARTPRPAAGFDRVIGADADREALGAARWVVSTLPLTEATEGFFGAYRFGAVRGATFVGVGRGATVDLGALEEALRGGGVRGAVLDVLPEEPAAPGDPVWRLPRTVITSHSAGITADEDVAVDFAACWQAVAAGRRPASAVDVGRGY</sequence>
<dbReference type="InterPro" id="IPR036291">
    <property type="entry name" value="NAD(P)-bd_dom_sf"/>
</dbReference>
<keyword evidence="5" id="KW-1185">Reference proteome</keyword>
<dbReference type="InterPro" id="IPR006140">
    <property type="entry name" value="D-isomer_DH_NAD-bd"/>
</dbReference>
<evidence type="ECO:0000259" key="3">
    <source>
        <dbReference type="Pfam" id="PF02826"/>
    </source>
</evidence>
<evidence type="ECO:0000256" key="2">
    <source>
        <dbReference type="ARBA" id="ARBA00023027"/>
    </source>
</evidence>
<gene>
    <name evidence="4" type="ORF">RI138_15545</name>
</gene>
<reference evidence="4 5" key="1">
    <citation type="submission" date="2023-09" db="EMBL/GenBank/DDBJ databases">
        <title>Genome completion map analysis of the actinomycetes C11-1.</title>
        <authorList>
            <person name="Qin P."/>
            <person name="Guan P."/>
        </authorList>
    </citation>
    <scope>NUCLEOTIDE SEQUENCE [LARGE SCALE GENOMIC DNA]</scope>
    <source>
        <strain evidence="4 5">C11-1</strain>
    </source>
</reference>
<dbReference type="SUPFAM" id="SSF51735">
    <property type="entry name" value="NAD(P)-binding Rossmann-fold domains"/>
    <property type="match status" value="1"/>
</dbReference>
<evidence type="ECO:0000256" key="1">
    <source>
        <dbReference type="ARBA" id="ARBA00023002"/>
    </source>
</evidence>
<protein>
    <submittedName>
        <fullName evidence="4">NAD(P)-dependent oxidoreductase</fullName>
    </submittedName>
</protein>
<dbReference type="EMBL" id="CP134500">
    <property type="protein sequence ID" value="WNF28131.1"/>
    <property type="molecule type" value="Genomic_DNA"/>
</dbReference>
<keyword evidence="1" id="KW-0560">Oxidoreductase</keyword>
<accession>A0ABY9VZA2</accession>
<dbReference type="PANTHER" id="PTHR43333:SF1">
    <property type="entry name" value="D-ISOMER SPECIFIC 2-HYDROXYACID DEHYDROGENASE NAD-BINDING DOMAIN-CONTAINING PROTEIN"/>
    <property type="match status" value="1"/>
</dbReference>
<keyword evidence="2" id="KW-0520">NAD</keyword>